<name>D9QV80_ACEAZ</name>
<keyword evidence="1" id="KW-1133">Transmembrane helix</keyword>
<dbReference type="Proteomes" id="UP000001661">
    <property type="component" value="Chromosome"/>
</dbReference>
<evidence type="ECO:0000256" key="1">
    <source>
        <dbReference type="SAM" id="Phobius"/>
    </source>
</evidence>
<protein>
    <recommendedName>
        <fullName evidence="4">Phage holin family protein</fullName>
    </recommendedName>
</protein>
<keyword evidence="1" id="KW-0812">Transmembrane</keyword>
<dbReference type="OrthoDB" id="1701386at2"/>
<sequence length="111" mass="11626">MQGWLGAIIRFIVSAFVLLAVSYFLPGFEIVGFANALIAAVVIALIGYIIESILGDDVSPQSRGLVGFLTSASVIYLTQFVVGNMTVTIIGALLAALVIGIVDAVVPTELR</sequence>
<accession>D9QV80</accession>
<feature type="transmembrane region" description="Helical" evidence="1">
    <location>
        <begin position="87"/>
        <end position="106"/>
    </location>
</feature>
<dbReference type="KEGG" id="aar:Acear_0597"/>
<dbReference type="EMBL" id="CP002105">
    <property type="protein sequence ID" value="ADL12139.1"/>
    <property type="molecule type" value="Genomic_DNA"/>
</dbReference>
<feature type="transmembrane region" description="Helical" evidence="1">
    <location>
        <begin position="31"/>
        <end position="50"/>
    </location>
</feature>
<keyword evidence="3" id="KW-1185">Reference proteome</keyword>
<dbReference type="eggNOG" id="COG1950">
    <property type="taxonomic scope" value="Bacteria"/>
</dbReference>
<evidence type="ECO:0008006" key="4">
    <source>
        <dbReference type="Google" id="ProtNLM"/>
    </source>
</evidence>
<dbReference type="AlphaFoldDB" id="D9QV80"/>
<dbReference type="Pfam" id="PF04020">
    <property type="entry name" value="Phage_holin_4_2"/>
    <property type="match status" value="1"/>
</dbReference>
<dbReference type="PANTHER" id="PTHR37309:SF1">
    <property type="entry name" value="SLR0284 PROTEIN"/>
    <property type="match status" value="1"/>
</dbReference>
<evidence type="ECO:0000313" key="3">
    <source>
        <dbReference type="Proteomes" id="UP000001661"/>
    </source>
</evidence>
<evidence type="ECO:0000313" key="2">
    <source>
        <dbReference type="EMBL" id="ADL12139.1"/>
    </source>
</evidence>
<feature type="transmembrane region" description="Helical" evidence="1">
    <location>
        <begin position="7"/>
        <end position="25"/>
    </location>
</feature>
<keyword evidence="1" id="KW-0472">Membrane</keyword>
<dbReference type="InterPro" id="IPR007165">
    <property type="entry name" value="Phage_holin_4_2"/>
</dbReference>
<organism evidence="2 3">
    <name type="scientific">Acetohalobium arabaticum (strain ATCC 49924 / DSM 5501 / Z-7288)</name>
    <dbReference type="NCBI Taxonomy" id="574087"/>
    <lineage>
        <taxon>Bacteria</taxon>
        <taxon>Bacillati</taxon>
        <taxon>Bacillota</taxon>
        <taxon>Clostridia</taxon>
        <taxon>Halanaerobiales</taxon>
        <taxon>Halobacteroidaceae</taxon>
        <taxon>Acetohalobium</taxon>
    </lineage>
</organism>
<reference evidence="2 3" key="1">
    <citation type="journal article" date="2010" name="Stand. Genomic Sci.">
        <title>Complete genome sequence of Acetohalobium arabaticum type strain (Z-7288).</title>
        <authorList>
            <person name="Sikorski J."/>
            <person name="Lapidus A."/>
            <person name="Chertkov O."/>
            <person name="Lucas S."/>
            <person name="Copeland A."/>
            <person name="Glavina Del Rio T."/>
            <person name="Nolan M."/>
            <person name="Tice H."/>
            <person name="Cheng J.F."/>
            <person name="Han C."/>
            <person name="Brambilla E."/>
            <person name="Pitluck S."/>
            <person name="Liolios K."/>
            <person name="Ivanova N."/>
            <person name="Mavromatis K."/>
            <person name="Mikhailova N."/>
            <person name="Pati A."/>
            <person name="Bruce D."/>
            <person name="Detter C."/>
            <person name="Tapia R."/>
            <person name="Goodwin L."/>
            <person name="Chen A."/>
            <person name="Palaniappan K."/>
            <person name="Land M."/>
            <person name="Hauser L."/>
            <person name="Chang Y.J."/>
            <person name="Jeffries C.D."/>
            <person name="Rohde M."/>
            <person name="Goker M."/>
            <person name="Spring S."/>
            <person name="Woyke T."/>
            <person name="Bristow J."/>
            <person name="Eisen J.A."/>
            <person name="Markowitz V."/>
            <person name="Hugenholtz P."/>
            <person name="Kyrpides N.C."/>
            <person name="Klenk H.P."/>
        </authorList>
    </citation>
    <scope>NUCLEOTIDE SEQUENCE [LARGE SCALE GENOMIC DNA]</scope>
    <source>
        <strain evidence="3">ATCC 49924 / DSM 5501 / Z-7288</strain>
    </source>
</reference>
<dbReference type="STRING" id="574087.Acear_0597"/>
<proteinExistence type="predicted"/>
<dbReference type="HOGENOM" id="CLU_159834_0_0_9"/>
<gene>
    <name evidence="2" type="ordered locus">Acear_0597</name>
</gene>
<dbReference type="RefSeq" id="WP_013277585.1">
    <property type="nucleotide sequence ID" value="NC_014378.1"/>
</dbReference>
<dbReference type="PANTHER" id="PTHR37309">
    <property type="entry name" value="SLR0284 PROTEIN"/>
    <property type="match status" value="1"/>
</dbReference>